<proteinExistence type="predicted"/>
<name>A0AAW2PU30_9LAMI</name>
<organism evidence="1">
    <name type="scientific">Sesamum calycinum</name>
    <dbReference type="NCBI Taxonomy" id="2727403"/>
    <lineage>
        <taxon>Eukaryota</taxon>
        <taxon>Viridiplantae</taxon>
        <taxon>Streptophyta</taxon>
        <taxon>Embryophyta</taxon>
        <taxon>Tracheophyta</taxon>
        <taxon>Spermatophyta</taxon>
        <taxon>Magnoliopsida</taxon>
        <taxon>eudicotyledons</taxon>
        <taxon>Gunneridae</taxon>
        <taxon>Pentapetalae</taxon>
        <taxon>asterids</taxon>
        <taxon>lamiids</taxon>
        <taxon>Lamiales</taxon>
        <taxon>Pedaliaceae</taxon>
        <taxon>Sesamum</taxon>
    </lineage>
</organism>
<reference evidence="1" key="1">
    <citation type="submission" date="2020-06" db="EMBL/GenBank/DDBJ databases">
        <authorList>
            <person name="Li T."/>
            <person name="Hu X."/>
            <person name="Zhang T."/>
            <person name="Song X."/>
            <person name="Zhang H."/>
            <person name="Dai N."/>
            <person name="Sheng W."/>
            <person name="Hou X."/>
            <person name="Wei L."/>
        </authorList>
    </citation>
    <scope>NUCLEOTIDE SEQUENCE</scope>
    <source>
        <strain evidence="1">KEN8</strain>
        <tissue evidence="1">Leaf</tissue>
    </source>
</reference>
<protein>
    <submittedName>
        <fullName evidence="1">Uncharacterized protein</fullName>
    </submittedName>
</protein>
<dbReference type="AlphaFoldDB" id="A0AAW2PU30"/>
<reference evidence="1" key="2">
    <citation type="journal article" date="2024" name="Plant">
        <title>Genomic evolution and insights into agronomic trait innovations of Sesamum species.</title>
        <authorList>
            <person name="Miao H."/>
            <person name="Wang L."/>
            <person name="Qu L."/>
            <person name="Liu H."/>
            <person name="Sun Y."/>
            <person name="Le M."/>
            <person name="Wang Q."/>
            <person name="Wei S."/>
            <person name="Zheng Y."/>
            <person name="Lin W."/>
            <person name="Duan Y."/>
            <person name="Cao H."/>
            <person name="Xiong S."/>
            <person name="Wang X."/>
            <person name="Wei L."/>
            <person name="Li C."/>
            <person name="Ma Q."/>
            <person name="Ju M."/>
            <person name="Zhao R."/>
            <person name="Li G."/>
            <person name="Mu C."/>
            <person name="Tian Q."/>
            <person name="Mei H."/>
            <person name="Zhang T."/>
            <person name="Gao T."/>
            <person name="Zhang H."/>
        </authorList>
    </citation>
    <scope>NUCLEOTIDE SEQUENCE</scope>
    <source>
        <strain evidence="1">KEN8</strain>
    </source>
</reference>
<gene>
    <name evidence="1" type="ORF">Scaly_1506800</name>
</gene>
<comment type="caution">
    <text evidence="1">The sequence shown here is derived from an EMBL/GenBank/DDBJ whole genome shotgun (WGS) entry which is preliminary data.</text>
</comment>
<evidence type="ECO:0000313" key="1">
    <source>
        <dbReference type="EMBL" id="KAL0358211.1"/>
    </source>
</evidence>
<dbReference type="PANTHER" id="PTHR33710:SF62">
    <property type="entry name" value="DUF4283 DOMAIN PROTEIN"/>
    <property type="match status" value="1"/>
</dbReference>
<dbReference type="Gene3D" id="3.60.10.10">
    <property type="entry name" value="Endonuclease/exonuclease/phosphatase"/>
    <property type="match status" value="1"/>
</dbReference>
<accession>A0AAW2PU30</accession>
<dbReference type="SUPFAM" id="SSF56219">
    <property type="entry name" value="DNase I-like"/>
    <property type="match status" value="1"/>
</dbReference>
<dbReference type="InterPro" id="IPR036691">
    <property type="entry name" value="Endo/exonu/phosph_ase_sf"/>
</dbReference>
<dbReference type="PANTHER" id="PTHR33710">
    <property type="entry name" value="BNAC02G09200D PROTEIN"/>
    <property type="match status" value="1"/>
</dbReference>
<dbReference type="EMBL" id="JACGWM010000008">
    <property type="protein sequence ID" value="KAL0358211.1"/>
    <property type="molecule type" value="Genomic_DNA"/>
</dbReference>
<sequence>MVEDSIAHDLCLVGRLLSTKHKKFEALQSSVRTLPWSFEKDVLILNTIGVDENTMHVSLNWCDFFVHVHVHDLRLSKMNLEVSTFTGNKLGCWAALPDAMKIIAWSCQGLVYPWTVRSLNELIWLYNPALVFLSETKCKKRKCDIVKQRFNMFGVNVDSKGKERGIANADGILGWRFTGIYGHPKATQRGDTLEIVTRSRPHRQIEELCYGLSDCHLIDLDFHGDKFTWCNMREVPDIVHVRLDRAYATPDWKALFPNTSVHIGAACGFDHRPLIINMQEDEGTTPKRKKLFQFETMWVRANKSEDTICKSWNCDLTHPGDLPSKNSIARLRNKEGHWCASVEEMQRIILEHFENQFRSTNPRDEDISVVLEGMTTRVSEDMNASLNHPFSVDKVRTTISQIYPYNSPGPDEAASGLTVNLEKSSMAFSKNRAMEGGASLRQLSGFK</sequence>